<accession>A0A1C4F8J9</accession>
<protein>
    <submittedName>
        <fullName evidence="1">Uncharacterized protein</fullName>
    </submittedName>
</protein>
<name>A0A1C4F8J9_BACTU</name>
<gene>
    <name evidence="1" type="ORF">BTT61001_04044</name>
</gene>
<proteinExistence type="predicted"/>
<reference evidence="1 2" key="1">
    <citation type="submission" date="2016-08" db="EMBL/GenBank/DDBJ databases">
        <authorList>
            <person name="Seilhamer J.J."/>
        </authorList>
    </citation>
    <scope>NUCLEOTIDE SEQUENCE [LARGE SCALE GENOMIC DNA]</scope>
    <source>
        <strain evidence="1 2">IEBC_T61001</strain>
    </source>
</reference>
<evidence type="ECO:0000313" key="1">
    <source>
        <dbReference type="EMBL" id="SCC52152.1"/>
    </source>
</evidence>
<sequence length="9" mass="1086">MIVRKNKPT</sequence>
<evidence type="ECO:0000313" key="2">
    <source>
        <dbReference type="Proteomes" id="UP000195991"/>
    </source>
</evidence>
<dbReference type="Proteomes" id="UP000195991">
    <property type="component" value="Unassembled WGS sequence"/>
</dbReference>
<dbReference type="EMBL" id="FMBI01000035">
    <property type="protein sequence ID" value="SCC52152.1"/>
    <property type="molecule type" value="Genomic_DNA"/>
</dbReference>
<organism evidence="1 2">
    <name type="scientific">Bacillus thuringiensis</name>
    <dbReference type="NCBI Taxonomy" id="1428"/>
    <lineage>
        <taxon>Bacteria</taxon>
        <taxon>Bacillati</taxon>
        <taxon>Bacillota</taxon>
        <taxon>Bacilli</taxon>
        <taxon>Bacillales</taxon>
        <taxon>Bacillaceae</taxon>
        <taxon>Bacillus</taxon>
        <taxon>Bacillus cereus group</taxon>
    </lineage>
</organism>